<evidence type="ECO:0000259" key="9">
    <source>
        <dbReference type="Pfam" id="PF03936"/>
    </source>
</evidence>
<keyword evidence="10" id="KW-1185">Reference proteome</keyword>
<dbReference type="PANTHER" id="PTHR31225:SF93">
    <property type="entry name" value="ALPHA-HUMULENE_(-)-(E)-BETA-CARYOPHYLLENE SYNTHASE"/>
    <property type="match status" value="1"/>
</dbReference>
<dbReference type="InterPro" id="IPR034741">
    <property type="entry name" value="Terpene_cyclase-like_1_C"/>
</dbReference>
<dbReference type="InterPro" id="IPR008949">
    <property type="entry name" value="Isoprenoid_synthase_dom_sf"/>
</dbReference>
<dbReference type="CDD" id="cd00684">
    <property type="entry name" value="Terpene_cyclase_plant_C1"/>
    <property type="match status" value="1"/>
</dbReference>
<comment type="similarity">
    <text evidence="7">Belongs to the terpene synthase family. Tpsa subfamily.</text>
</comment>
<keyword evidence="6" id="KW-0456">Lyase</keyword>
<feature type="domain" description="Terpene synthase metal-binding" evidence="9">
    <location>
        <begin position="262"/>
        <end position="500"/>
    </location>
</feature>
<dbReference type="PANTHER" id="PTHR31225">
    <property type="entry name" value="OS04G0344100 PROTEIN-RELATED"/>
    <property type="match status" value="1"/>
</dbReference>
<keyword evidence="3" id="KW-0479">Metal-binding</keyword>
<dbReference type="InterPro" id="IPR044814">
    <property type="entry name" value="Terpene_cyclase_plant_C1"/>
</dbReference>
<comment type="cofactor">
    <cofactor evidence="2">
        <name>Mg(2+)</name>
        <dbReference type="ChEBI" id="CHEBI:18420"/>
    </cofactor>
</comment>
<dbReference type="InterPro" id="IPR050148">
    <property type="entry name" value="Terpene_synthase-like"/>
</dbReference>
<dbReference type="Pfam" id="PF01397">
    <property type="entry name" value="Terpene_synth"/>
    <property type="match status" value="1"/>
</dbReference>
<dbReference type="Gene3D" id="1.50.10.130">
    <property type="entry name" value="Terpene synthase, N-terminal domain"/>
    <property type="match status" value="1"/>
</dbReference>
<dbReference type="Proteomes" id="UP000694864">
    <property type="component" value="Chromosome 17"/>
</dbReference>
<reference evidence="10" key="1">
    <citation type="journal article" date="2014" name="Nat. Commun.">
        <title>The emerging biofuel crop Camelina sativa retains a highly undifferentiated hexaploid genome structure.</title>
        <authorList>
            <person name="Kagale S."/>
            <person name="Koh C."/>
            <person name="Nixon J."/>
            <person name="Bollina V."/>
            <person name="Clarke W.E."/>
            <person name="Tuteja R."/>
            <person name="Spillane C."/>
            <person name="Robinson S.J."/>
            <person name="Links M.G."/>
            <person name="Clarke C."/>
            <person name="Higgins E.E."/>
            <person name="Huebert T."/>
            <person name="Sharpe A.G."/>
            <person name="Parkin I.A."/>
        </authorList>
    </citation>
    <scope>NUCLEOTIDE SEQUENCE [LARGE SCALE GENOMIC DNA]</scope>
    <source>
        <strain evidence="10">cv. DH55</strain>
    </source>
</reference>
<feature type="domain" description="Terpene synthase N-terminal" evidence="8">
    <location>
        <begin position="44"/>
        <end position="205"/>
    </location>
</feature>
<reference evidence="11" key="2">
    <citation type="submission" date="2025-08" db="UniProtKB">
        <authorList>
            <consortium name="RefSeq"/>
        </authorList>
    </citation>
    <scope>IDENTIFICATION</scope>
    <source>
        <tissue evidence="11">Leaf</tissue>
    </source>
</reference>
<evidence type="ECO:0000256" key="6">
    <source>
        <dbReference type="ARBA" id="ARBA00023239"/>
    </source>
</evidence>
<dbReference type="GeneID" id="104759015"/>
<evidence type="ECO:0000256" key="3">
    <source>
        <dbReference type="ARBA" id="ARBA00022723"/>
    </source>
</evidence>
<dbReference type="InterPro" id="IPR036965">
    <property type="entry name" value="Terpene_synth_N_sf"/>
</dbReference>
<dbReference type="SFLD" id="SFLDS00005">
    <property type="entry name" value="Isoprenoid_Synthase_Type_I"/>
    <property type="match status" value="1"/>
</dbReference>
<dbReference type="Gene3D" id="1.10.600.10">
    <property type="entry name" value="Farnesyl Diphosphate Synthase"/>
    <property type="match status" value="1"/>
</dbReference>
<evidence type="ECO:0000313" key="10">
    <source>
        <dbReference type="Proteomes" id="UP000694864"/>
    </source>
</evidence>
<keyword evidence="4" id="KW-0460">Magnesium</keyword>
<gene>
    <name evidence="11" type="primary">LOC104759015</name>
</gene>
<protein>
    <submittedName>
        <fullName evidence="11">Alpha-humulene/(-)-(E)-beta-caryophyllene synthase-like</fullName>
    </submittedName>
</protein>
<sequence length="558" mass="65067">MELRNHASVAKVKSEEIDRPLADFPVNIWEHPLTTFSVLDLDGDRNKEKLSSLKDTVMESLLASRENPIENIKFIDVLCRLGVSYHFEEEIFAQLEAMFASHDFMHMIRNNEFDLYTVALVFQVLRQFGHKLVSDVFDKFKNKNGEFMEHLAEDARGLLCLYEAAHWSTHGEDILDEALAFARSNLEKVASRCSPHLAVRIKNALKHAYPRGISRIETRQYISYYEEEDTHDQTLLEFSKVDFNLVQMLHRKELDQVSRWYKNLELDQKLPYARQRTVEGYLWAVGAHFEPRYSQARIKFAIFINLLTLFDDTYDAFGTIEELESFTDAMLRWNSSGIEGLPESMKYLHHVVLDFFDKLGEETEKERRPGCITYAKRSMMEVAKAYLQEAKWLSEDYVATLKEYAENGAKSSCYLSLLTISFLGMVDEGTLDVLEWLSTSPPILMNSSLIGRFYDDLTSCEFEHKRKHVGTAIDCYMKQYGVSWEKAKEEIQVMALDLWKSLNQELMTKPHQFPFPITMRFLNLSRVIEIFYKYADTYTHSELLKHHVVSLFIDNIPI</sequence>
<dbReference type="InterPro" id="IPR001906">
    <property type="entry name" value="Terpene_synth_N"/>
</dbReference>
<dbReference type="SUPFAM" id="SSF48576">
    <property type="entry name" value="Terpenoid synthases"/>
    <property type="match status" value="1"/>
</dbReference>
<evidence type="ECO:0000259" key="8">
    <source>
        <dbReference type="Pfam" id="PF01397"/>
    </source>
</evidence>
<evidence type="ECO:0000256" key="5">
    <source>
        <dbReference type="ARBA" id="ARBA00023211"/>
    </source>
</evidence>
<evidence type="ECO:0000256" key="7">
    <source>
        <dbReference type="ARBA" id="ARBA00038405"/>
    </source>
</evidence>
<keyword evidence="5" id="KW-0464">Manganese</keyword>
<dbReference type="RefSeq" id="XP_010480293.1">
    <property type="nucleotide sequence ID" value="XM_010481991.1"/>
</dbReference>
<evidence type="ECO:0000313" key="11">
    <source>
        <dbReference type="RefSeq" id="XP_010480293.1"/>
    </source>
</evidence>
<evidence type="ECO:0000256" key="2">
    <source>
        <dbReference type="ARBA" id="ARBA00001946"/>
    </source>
</evidence>
<dbReference type="SUPFAM" id="SSF48239">
    <property type="entry name" value="Terpenoid cyclases/Protein prenyltransferases"/>
    <property type="match status" value="1"/>
</dbReference>
<dbReference type="SFLD" id="SFLDG01019">
    <property type="entry name" value="Terpene_Cyclase_Like_1_C_Termi"/>
    <property type="match status" value="1"/>
</dbReference>
<name>A0ABM0X427_CAMSA</name>
<dbReference type="InterPro" id="IPR008930">
    <property type="entry name" value="Terpenoid_cyclase/PrenylTrfase"/>
</dbReference>
<comment type="cofactor">
    <cofactor evidence="1">
        <name>Mn(2+)</name>
        <dbReference type="ChEBI" id="CHEBI:29035"/>
    </cofactor>
</comment>
<dbReference type="Pfam" id="PF03936">
    <property type="entry name" value="Terpene_synth_C"/>
    <property type="match status" value="1"/>
</dbReference>
<accession>A0ABM0X427</accession>
<evidence type="ECO:0000256" key="4">
    <source>
        <dbReference type="ARBA" id="ARBA00022842"/>
    </source>
</evidence>
<dbReference type="InterPro" id="IPR005630">
    <property type="entry name" value="Terpene_synthase_metal-bd"/>
</dbReference>
<evidence type="ECO:0000256" key="1">
    <source>
        <dbReference type="ARBA" id="ARBA00001936"/>
    </source>
</evidence>
<proteinExistence type="inferred from homology"/>
<organism evidence="10 11">
    <name type="scientific">Camelina sativa</name>
    <name type="common">False flax</name>
    <name type="synonym">Myagrum sativum</name>
    <dbReference type="NCBI Taxonomy" id="90675"/>
    <lineage>
        <taxon>Eukaryota</taxon>
        <taxon>Viridiplantae</taxon>
        <taxon>Streptophyta</taxon>
        <taxon>Embryophyta</taxon>
        <taxon>Tracheophyta</taxon>
        <taxon>Spermatophyta</taxon>
        <taxon>Magnoliopsida</taxon>
        <taxon>eudicotyledons</taxon>
        <taxon>Gunneridae</taxon>
        <taxon>Pentapetalae</taxon>
        <taxon>rosids</taxon>
        <taxon>malvids</taxon>
        <taxon>Brassicales</taxon>
        <taxon>Brassicaceae</taxon>
        <taxon>Camelineae</taxon>
        <taxon>Camelina</taxon>
    </lineage>
</organism>